<dbReference type="RefSeq" id="WP_272777285.1">
    <property type="nucleotide sequence ID" value="NZ_JAQQLI010000016.1"/>
</dbReference>
<keyword evidence="1" id="KW-0732">Signal</keyword>
<comment type="caution">
    <text evidence="2">The sequence shown here is derived from an EMBL/GenBank/DDBJ whole genome shotgun (WGS) entry which is preliminary data.</text>
</comment>
<evidence type="ECO:0000256" key="1">
    <source>
        <dbReference type="SAM" id="SignalP"/>
    </source>
</evidence>
<keyword evidence="3" id="KW-1185">Reference proteome</keyword>
<reference evidence="2" key="1">
    <citation type="journal article" date="2023" name="Microbiol Resour">
        <title>Genome Sequences of Rhodoplanes serenus and Two Thermotolerant Strains, Rhodoplanes tepidamans and 'Rhodoplanes cryptolactis,' Further Refine the Genus.</title>
        <authorList>
            <person name="Rayyan A.A."/>
            <person name="Kyndt J.A."/>
        </authorList>
    </citation>
    <scope>NUCLEOTIDE SEQUENCE</scope>
    <source>
        <strain evidence="2">DSM 9987</strain>
    </source>
</reference>
<sequence>MSSSPTRPTLFAAAALLALSVMPAAAGDIAAPGWSEVGPPTARFGPAPVVRLGAVLAPDLAGPVTLVRPGKPYDLEAFVPHLTGTPEAPAVPVWAAPVMARGEE</sequence>
<evidence type="ECO:0000313" key="3">
    <source>
        <dbReference type="Proteomes" id="UP001165652"/>
    </source>
</evidence>
<protein>
    <submittedName>
        <fullName evidence="2">Uncharacterized protein</fullName>
    </submittedName>
</protein>
<dbReference type="Proteomes" id="UP001165652">
    <property type="component" value="Unassembled WGS sequence"/>
</dbReference>
<accession>A0ABT5J9U3</accession>
<gene>
    <name evidence="2" type="ORF">PQJ73_12165</name>
</gene>
<dbReference type="EMBL" id="JAQQLI010000016">
    <property type="protein sequence ID" value="MDC7786437.1"/>
    <property type="molecule type" value="Genomic_DNA"/>
</dbReference>
<feature type="chain" id="PRO_5046037383" evidence="1">
    <location>
        <begin position="27"/>
        <end position="104"/>
    </location>
</feature>
<reference evidence="2" key="2">
    <citation type="submission" date="2023-02" db="EMBL/GenBank/DDBJ databases">
        <authorList>
            <person name="Rayyan A."/>
            <person name="Meyer T."/>
            <person name="Kyndt J.A."/>
        </authorList>
    </citation>
    <scope>NUCLEOTIDE SEQUENCE</scope>
    <source>
        <strain evidence="2">DSM 9987</strain>
    </source>
</reference>
<proteinExistence type="predicted"/>
<name>A0ABT5J9U3_RHOTP</name>
<feature type="signal peptide" evidence="1">
    <location>
        <begin position="1"/>
        <end position="26"/>
    </location>
</feature>
<evidence type="ECO:0000313" key="2">
    <source>
        <dbReference type="EMBL" id="MDC7786437.1"/>
    </source>
</evidence>
<organism evidence="2 3">
    <name type="scientific">Rhodoplanes tepidamans</name>
    <name type="common">Rhodoplanes cryptolactis</name>
    <dbReference type="NCBI Taxonomy" id="200616"/>
    <lineage>
        <taxon>Bacteria</taxon>
        <taxon>Pseudomonadati</taxon>
        <taxon>Pseudomonadota</taxon>
        <taxon>Alphaproteobacteria</taxon>
        <taxon>Hyphomicrobiales</taxon>
        <taxon>Nitrobacteraceae</taxon>
        <taxon>Rhodoplanes</taxon>
    </lineage>
</organism>